<evidence type="ECO:0000256" key="4">
    <source>
        <dbReference type="ARBA" id="ARBA00022833"/>
    </source>
</evidence>
<keyword evidence="3 6" id="KW-0378">Hydrolase</keyword>
<keyword evidence="2" id="KW-0479">Metal-binding</keyword>
<comment type="cofactor">
    <cofactor evidence="1">
        <name>Zn(2+)</name>
        <dbReference type="ChEBI" id="CHEBI:29105"/>
    </cofactor>
</comment>
<dbReference type="Gene3D" id="3.60.15.10">
    <property type="entry name" value="Ribonuclease Z/Hydroxyacylglutathione hydrolase-like"/>
    <property type="match status" value="1"/>
</dbReference>
<accession>D5XBK9</accession>
<evidence type="ECO:0000256" key="3">
    <source>
        <dbReference type="ARBA" id="ARBA00022801"/>
    </source>
</evidence>
<dbReference type="PANTHER" id="PTHR46233">
    <property type="entry name" value="HYDROXYACYLGLUTATHIONE HYDROLASE GLOC"/>
    <property type="match status" value="1"/>
</dbReference>
<reference evidence="6 7" key="1">
    <citation type="submission" date="2010-05" db="EMBL/GenBank/DDBJ databases">
        <title>Complete sequence of Thermincola sp. JR.</title>
        <authorList>
            <consortium name="US DOE Joint Genome Institute"/>
            <person name="Lucas S."/>
            <person name="Copeland A."/>
            <person name="Lapidus A."/>
            <person name="Cheng J.-F."/>
            <person name="Bruce D."/>
            <person name="Goodwin L."/>
            <person name="Pitluck S."/>
            <person name="Chertkov O."/>
            <person name="Detter J.C."/>
            <person name="Han C."/>
            <person name="Tapia R."/>
            <person name="Land M."/>
            <person name="Hauser L."/>
            <person name="Kyrpides N."/>
            <person name="Mikhailova N."/>
            <person name="Hazen T.C."/>
            <person name="Woyke T."/>
        </authorList>
    </citation>
    <scope>NUCLEOTIDE SEQUENCE [LARGE SCALE GENOMIC DNA]</scope>
    <source>
        <strain evidence="6 7">JR</strain>
    </source>
</reference>
<dbReference type="InterPro" id="IPR051453">
    <property type="entry name" value="MBL_Glyoxalase_II"/>
</dbReference>
<dbReference type="InterPro" id="IPR036866">
    <property type="entry name" value="RibonucZ/Hydroxyglut_hydro"/>
</dbReference>
<dbReference type="PROSITE" id="PS51257">
    <property type="entry name" value="PROKAR_LIPOPROTEIN"/>
    <property type="match status" value="1"/>
</dbReference>
<dbReference type="PANTHER" id="PTHR46233:SF3">
    <property type="entry name" value="HYDROXYACYLGLUTATHIONE HYDROLASE GLOC"/>
    <property type="match status" value="1"/>
</dbReference>
<proteinExistence type="predicted"/>
<dbReference type="OrthoDB" id="9802248at2"/>
<evidence type="ECO:0000256" key="2">
    <source>
        <dbReference type="ARBA" id="ARBA00022723"/>
    </source>
</evidence>
<organism evidence="6 7">
    <name type="scientific">Thermincola potens (strain JR)</name>
    <dbReference type="NCBI Taxonomy" id="635013"/>
    <lineage>
        <taxon>Bacteria</taxon>
        <taxon>Bacillati</taxon>
        <taxon>Bacillota</taxon>
        <taxon>Clostridia</taxon>
        <taxon>Eubacteriales</taxon>
        <taxon>Thermincolaceae</taxon>
        <taxon>Thermincola</taxon>
    </lineage>
</organism>
<dbReference type="EMBL" id="CP002028">
    <property type="protein sequence ID" value="ADG83438.1"/>
    <property type="molecule type" value="Genomic_DNA"/>
</dbReference>
<sequence length="247" mass="26223">MVLLGQKYTSFKSVNCLLAVLISVTFLVTGCVERPKDGKSPEITVYPIPGDNGAANSYIVSSGGKAAVIDAGKPAEIMSKLEKEKLLPIYVILTHGHFDHIIGLTALKEKYPSLEVFIHAADQYKPADPVKNLSVLFGSRVKTGVQTVPLSGRSALKIGRVTLEIIETPGHSPGSICIKAGNLLFSGDTLFKGAVGRTDFPDSSPEALTASLKKLLALPDNTVVYPGHGPSTTLGTEKENIISILDK</sequence>
<dbReference type="GO" id="GO:0046872">
    <property type="term" value="F:metal ion binding"/>
    <property type="evidence" value="ECO:0007669"/>
    <property type="project" value="UniProtKB-KW"/>
</dbReference>
<dbReference type="AlphaFoldDB" id="D5XBK9"/>
<dbReference type="InterPro" id="IPR001279">
    <property type="entry name" value="Metallo-B-lactamas"/>
</dbReference>
<dbReference type="HOGENOM" id="CLU_030571_5_2_9"/>
<keyword evidence="7" id="KW-1185">Reference proteome</keyword>
<dbReference type="STRING" id="635013.TherJR_2601"/>
<dbReference type="KEGG" id="tjr:TherJR_2601"/>
<dbReference type="CDD" id="cd06262">
    <property type="entry name" value="metallo-hydrolase-like_MBL-fold"/>
    <property type="match status" value="1"/>
</dbReference>
<dbReference type="SUPFAM" id="SSF56281">
    <property type="entry name" value="Metallo-hydrolase/oxidoreductase"/>
    <property type="match status" value="1"/>
</dbReference>
<protein>
    <submittedName>
        <fullName evidence="6">Zn-dependent hydrolase-like glyoxylase</fullName>
    </submittedName>
</protein>
<dbReference type="GO" id="GO:0016787">
    <property type="term" value="F:hydrolase activity"/>
    <property type="evidence" value="ECO:0007669"/>
    <property type="project" value="UniProtKB-KW"/>
</dbReference>
<evidence type="ECO:0000256" key="1">
    <source>
        <dbReference type="ARBA" id="ARBA00001947"/>
    </source>
</evidence>
<evidence type="ECO:0000313" key="6">
    <source>
        <dbReference type="EMBL" id="ADG83438.1"/>
    </source>
</evidence>
<dbReference type="SMART" id="SM00849">
    <property type="entry name" value="Lactamase_B"/>
    <property type="match status" value="1"/>
</dbReference>
<evidence type="ECO:0000259" key="5">
    <source>
        <dbReference type="SMART" id="SM00849"/>
    </source>
</evidence>
<dbReference type="RefSeq" id="WP_013121432.1">
    <property type="nucleotide sequence ID" value="NC_014152.1"/>
</dbReference>
<evidence type="ECO:0000313" key="7">
    <source>
        <dbReference type="Proteomes" id="UP000002377"/>
    </source>
</evidence>
<gene>
    <name evidence="6" type="ordered locus">TherJR_2601</name>
</gene>
<dbReference type="Proteomes" id="UP000002377">
    <property type="component" value="Chromosome"/>
</dbReference>
<name>D5XBK9_THEPJ</name>
<dbReference type="eggNOG" id="COG0491">
    <property type="taxonomic scope" value="Bacteria"/>
</dbReference>
<feature type="domain" description="Metallo-beta-lactamase" evidence="5">
    <location>
        <begin position="54"/>
        <end position="228"/>
    </location>
</feature>
<dbReference type="Pfam" id="PF00753">
    <property type="entry name" value="Lactamase_B"/>
    <property type="match status" value="1"/>
</dbReference>
<keyword evidence="4" id="KW-0862">Zinc</keyword>